<evidence type="ECO:0008006" key="3">
    <source>
        <dbReference type="Google" id="ProtNLM"/>
    </source>
</evidence>
<dbReference type="PANTHER" id="PTHR21084">
    <property type="entry name" value="DENSE INCISORS"/>
    <property type="match status" value="1"/>
</dbReference>
<evidence type="ECO:0000313" key="2">
    <source>
        <dbReference type="Proteomes" id="UP000694557"/>
    </source>
</evidence>
<protein>
    <recommendedName>
        <fullName evidence="3">NTF2 domain-containing protein</fullName>
    </recommendedName>
</protein>
<dbReference type="PANTHER" id="PTHR21084:SF1">
    <property type="entry name" value="DENSE INCISORS"/>
    <property type="match status" value="1"/>
</dbReference>
<dbReference type="Ensembl" id="ENSOKIT00005051246.1">
    <property type="protein sequence ID" value="ENSOKIP00005048615.1"/>
    <property type="gene ID" value="ENSOKIG00005020444.1"/>
</dbReference>
<proteinExistence type="predicted"/>
<dbReference type="GeneTree" id="ENSGT00390000000367"/>
<sequence>STSLFYSVCKQLKSFMCNCAAQICDISLESFGSYSYVTESIDAILSNTENTESFLKRRKVQRDFIFKYLTEDEGVVIPKNSNKDQLVKKALDVWTIEKVFLEPIGLRTSESVSVSSEATYSAGFDHLALARQFCQWFFQLLNSLNPCLGQPPQEWGPQHFWEDVRLRLLSSAGEQYTEEYEGAAMTSLRLLALARDERLLLSPNLEPGGLKALSSPHGLVLVAVAGTIHRDRECVGIYEQAFGLIRSPLDQNKWKIKFMVLKVRGQEALRVGENLLSPILTWDSNDLQLLSHRPGSV</sequence>
<keyword evidence="2" id="KW-1185">Reference proteome</keyword>
<organism evidence="1 2">
    <name type="scientific">Oncorhynchus kisutch</name>
    <name type="common">Coho salmon</name>
    <name type="synonym">Salmo kisutch</name>
    <dbReference type="NCBI Taxonomy" id="8019"/>
    <lineage>
        <taxon>Eukaryota</taxon>
        <taxon>Metazoa</taxon>
        <taxon>Chordata</taxon>
        <taxon>Craniata</taxon>
        <taxon>Vertebrata</taxon>
        <taxon>Euteleostomi</taxon>
        <taxon>Actinopterygii</taxon>
        <taxon>Neopterygii</taxon>
        <taxon>Teleostei</taxon>
        <taxon>Protacanthopterygii</taxon>
        <taxon>Salmoniformes</taxon>
        <taxon>Salmonidae</taxon>
        <taxon>Salmoninae</taxon>
        <taxon>Oncorhynchus</taxon>
    </lineage>
</organism>
<dbReference type="InterPro" id="IPR026698">
    <property type="entry name" value="UPF_C3orf38"/>
</dbReference>
<dbReference type="Proteomes" id="UP000694557">
    <property type="component" value="Unassembled WGS sequence"/>
</dbReference>
<accession>A0A8C7GY37</accession>
<dbReference type="Pfam" id="PF15008">
    <property type="entry name" value="DUF4518"/>
    <property type="match status" value="1"/>
</dbReference>
<dbReference type="AlphaFoldDB" id="A0A8C7GY37"/>
<name>A0A8C7GY37_ONCKI</name>
<reference evidence="1" key="2">
    <citation type="submission" date="2025-09" db="UniProtKB">
        <authorList>
            <consortium name="Ensembl"/>
        </authorList>
    </citation>
    <scope>IDENTIFICATION</scope>
</reference>
<reference evidence="1" key="1">
    <citation type="submission" date="2025-08" db="UniProtKB">
        <authorList>
            <consortium name="Ensembl"/>
        </authorList>
    </citation>
    <scope>IDENTIFICATION</scope>
</reference>
<evidence type="ECO:0000313" key="1">
    <source>
        <dbReference type="Ensembl" id="ENSOKIP00005048615.1"/>
    </source>
</evidence>